<name>A0AAD2D1Y6_EUPCR</name>
<proteinExistence type="predicted"/>
<organism evidence="1 2">
    <name type="scientific">Euplotes crassus</name>
    <dbReference type="NCBI Taxonomy" id="5936"/>
    <lineage>
        <taxon>Eukaryota</taxon>
        <taxon>Sar</taxon>
        <taxon>Alveolata</taxon>
        <taxon>Ciliophora</taxon>
        <taxon>Intramacronucleata</taxon>
        <taxon>Spirotrichea</taxon>
        <taxon>Hypotrichia</taxon>
        <taxon>Euplotida</taxon>
        <taxon>Euplotidae</taxon>
        <taxon>Moneuplotes</taxon>
    </lineage>
</organism>
<dbReference type="AlphaFoldDB" id="A0AAD2D1Y6"/>
<sequence length="76" mass="8478">MNLSAKSCQNLGRTFHQKYPHYTSHGYGRDTYILRNNGGFCLEESRAKASSTLFTKIRSDVSPAPKKGAGSFKYIS</sequence>
<accession>A0AAD2D1Y6</accession>
<keyword evidence="2" id="KW-1185">Reference proteome</keyword>
<evidence type="ECO:0000313" key="1">
    <source>
        <dbReference type="EMBL" id="CAI2377032.1"/>
    </source>
</evidence>
<dbReference type="Proteomes" id="UP001295684">
    <property type="component" value="Unassembled WGS sequence"/>
</dbReference>
<reference evidence="1" key="1">
    <citation type="submission" date="2023-07" db="EMBL/GenBank/DDBJ databases">
        <authorList>
            <consortium name="AG Swart"/>
            <person name="Singh M."/>
            <person name="Singh A."/>
            <person name="Seah K."/>
            <person name="Emmerich C."/>
        </authorList>
    </citation>
    <scope>NUCLEOTIDE SEQUENCE</scope>
    <source>
        <strain evidence="1">DP1</strain>
    </source>
</reference>
<comment type="caution">
    <text evidence="1">The sequence shown here is derived from an EMBL/GenBank/DDBJ whole genome shotgun (WGS) entry which is preliminary data.</text>
</comment>
<dbReference type="EMBL" id="CAMPGE010018631">
    <property type="protein sequence ID" value="CAI2377032.1"/>
    <property type="molecule type" value="Genomic_DNA"/>
</dbReference>
<protein>
    <submittedName>
        <fullName evidence="1">Uncharacterized protein</fullName>
    </submittedName>
</protein>
<evidence type="ECO:0000313" key="2">
    <source>
        <dbReference type="Proteomes" id="UP001295684"/>
    </source>
</evidence>
<gene>
    <name evidence="1" type="ORF">ECRASSUSDP1_LOCUS18413</name>
</gene>